<sequence length="287" mass="29972">MTAPAGSGDLDAGPPITVDAGPVDVTHRLALAVRPLDARTAAPAPGVRVGREAPPPGGPVRPLESHGATGAVLRYGPGGVRARTVVLRLDDPARRLVPRRFRVPLWTPAELTGADDRPPTAGYVPAASRLLRPWLLPGVAYPVTNGLTGLRLRVTHRGRPVRWPRVTAFGSGGVPVGWAHGDEHGQVLLLVDGIGGLPHPAPSAFDVALRTAAPDQGQVPPVDPLDPLADLVVEDVPRSQAPPVPADLDNPLLRGTALPPGYRTGAGDVVRRLTVGRVLPETELPHT</sequence>
<dbReference type="PATRIC" id="fig|359131.3.peg.7580"/>
<name>A0A0F2TB04_STRR3</name>
<comment type="caution">
    <text evidence="2">The sequence shown here is derived from an EMBL/GenBank/DDBJ whole genome shotgun (WGS) entry which is preliminary data.</text>
</comment>
<feature type="region of interest" description="Disordered" evidence="1">
    <location>
        <begin position="42"/>
        <end position="70"/>
    </location>
</feature>
<gene>
    <name evidence="2" type="ORF">VM95_30375</name>
</gene>
<dbReference type="RefSeq" id="WP_045702815.1">
    <property type="nucleotide sequence ID" value="NZ_JZKH01000086.1"/>
</dbReference>
<reference evidence="2 3" key="1">
    <citation type="submission" date="2015-02" db="EMBL/GenBank/DDBJ databases">
        <authorList>
            <person name="Ju K.-S."/>
            <person name="Doroghazi J.R."/>
            <person name="Metcalf W."/>
        </authorList>
    </citation>
    <scope>NUCLEOTIDE SEQUENCE [LARGE SCALE GENOMIC DNA]</scope>
    <source>
        <strain evidence="2 3">ATCC 31215</strain>
    </source>
</reference>
<keyword evidence="3" id="KW-1185">Reference proteome</keyword>
<dbReference type="EMBL" id="JZKH01000086">
    <property type="protein sequence ID" value="KJS58907.1"/>
    <property type="molecule type" value="Genomic_DNA"/>
</dbReference>
<protein>
    <submittedName>
        <fullName evidence="2">Uncharacterized protein</fullName>
    </submittedName>
</protein>
<dbReference type="Proteomes" id="UP000033699">
    <property type="component" value="Unassembled WGS sequence"/>
</dbReference>
<accession>A0A0F2TB04</accession>
<evidence type="ECO:0000256" key="1">
    <source>
        <dbReference type="SAM" id="MobiDB-lite"/>
    </source>
</evidence>
<proteinExistence type="predicted"/>
<evidence type="ECO:0000313" key="3">
    <source>
        <dbReference type="Proteomes" id="UP000033699"/>
    </source>
</evidence>
<dbReference type="OrthoDB" id="9151199at2"/>
<organism evidence="2 3">
    <name type="scientific">Streptomyces rubellomurinus (strain ATCC 31215)</name>
    <dbReference type="NCBI Taxonomy" id="359131"/>
    <lineage>
        <taxon>Bacteria</taxon>
        <taxon>Bacillati</taxon>
        <taxon>Actinomycetota</taxon>
        <taxon>Actinomycetes</taxon>
        <taxon>Kitasatosporales</taxon>
        <taxon>Streptomycetaceae</taxon>
        <taxon>Streptomyces</taxon>
    </lineage>
</organism>
<evidence type="ECO:0000313" key="2">
    <source>
        <dbReference type="EMBL" id="KJS58907.1"/>
    </source>
</evidence>
<dbReference type="AlphaFoldDB" id="A0A0F2TB04"/>